<feature type="compositionally biased region" description="Low complexity" evidence="1">
    <location>
        <begin position="386"/>
        <end position="406"/>
    </location>
</feature>
<evidence type="ECO:0000313" key="3">
    <source>
        <dbReference type="Proteomes" id="UP000265663"/>
    </source>
</evidence>
<dbReference type="OrthoDB" id="5360255at2759"/>
<accession>A0A3M7MJR2</accession>
<feature type="compositionally biased region" description="Polar residues" evidence="1">
    <location>
        <begin position="436"/>
        <end position="449"/>
    </location>
</feature>
<feature type="region of interest" description="Disordered" evidence="1">
    <location>
        <begin position="253"/>
        <end position="407"/>
    </location>
</feature>
<feature type="compositionally biased region" description="Polar residues" evidence="1">
    <location>
        <begin position="182"/>
        <end position="192"/>
    </location>
</feature>
<proteinExistence type="predicted"/>
<feature type="compositionally biased region" description="Basic and acidic residues" evidence="1">
    <location>
        <begin position="265"/>
        <end position="275"/>
    </location>
</feature>
<organism evidence="2 3">
    <name type="scientific">Pyrenophora seminiperda CCB06</name>
    <dbReference type="NCBI Taxonomy" id="1302712"/>
    <lineage>
        <taxon>Eukaryota</taxon>
        <taxon>Fungi</taxon>
        <taxon>Dikarya</taxon>
        <taxon>Ascomycota</taxon>
        <taxon>Pezizomycotina</taxon>
        <taxon>Dothideomycetes</taxon>
        <taxon>Pleosporomycetidae</taxon>
        <taxon>Pleosporales</taxon>
        <taxon>Pleosporineae</taxon>
        <taxon>Pleosporaceae</taxon>
        <taxon>Pyrenophora</taxon>
    </lineage>
</organism>
<keyword evidence="3" id="KW-1185">Reference proteome</keyword>
<name>A0A3M7MJR2_9PLEO</name>
<dbReference type="Proteomes" id="UP000265663">
    <property type="component" value="Unassembled WGS sequence"/>
</dbReference>
<dbReference type="Pfam" id="PF03525">
    <property type="entry name" value="Meiotic_rec114"/>
    <property type="match status" value="1"/>
</dbReference>
<evidence type="ECO:0000256" key="1">
    <source>
        <dbReference type="SAM" id="MobiDB-lite"/>
    </source>
</evidence>
<dbReference type="AlphaFoldDB" id="A0A3M7MJR2"/>
<dbReference type="InterPro" id="IPR004354">
    <property type="entry name" value="Meiotic_Rec114"/>
</dbReference>
<feature type="region of interest" description="Disordered" evidence="1">
    <location>
        <begin position="436"/>
        <end position="462"/>
    </location>
</feature>
<protein>
    <submittedName>
        <fullName evidence="2">Uncharacterized protein</fullName>
    </submittedName>
</protein>
<reference evidence="2 3" key="1">
    <citation type="journal article" date="2014" name="PLoS ONE">
        <title>De novo Genome Assembly of the Fungal Plant Pathogen Pyrenophora semeniperda.</title>
        <authorList>
            <person name="Soliai M.M."/>
            <person name="Meyer S.E."/>
            <person name="Udall J.A."/>
            <person name="Elzinga D.E."/>
            <person name="Hermansen R.A."/>
            <person name="Bodily P.M."/>
            <person name="Hart A.A."/>
            <person name="Coleman C.E."/>
        </authorList>
    </citation>
    <scope>NUCLEOTIDE SEQUENCE [LARGE SCALE GENOMIC DNA]</scope>
    <source>
        <strain evidence="2 3">CCB06</strain>
        <tissue evidence="2">Mycelium</tissue>
    </source>
</reference>
<evidence type="ECO:0000313" key="2">
    <source>
        <dbReference type="EMBL" id="RMZ74618.1"/>
    </source>
</evidence>
<gene>
    <name evidence="2" type="ORF">GMOD_00003679</name>
</gene>
<feature type="region of interest" description="Disordered" evidence="1">
    <location>
        <begin position="178"/>
        <end position="204"/>
    </location>
</feature>
<feature type="compositionally biased region" description="Polar residues" evidence="1">
    <location>
        <begin position="358"/>
        <end position="385"/>
    </location>
</feature>
<sequence>MVRFDWHKDTQDLTFVIDSYGASSTLQLVKVVQGTQVRHVIEIQRLISEGNETARLMVHQGLQMQAEQLPISAIVRCPLLAIRWQLPNKKIRRIQVRFKSNTDFDTAYNHLNLLGLHMSGQKEVRIQPLSTASPYPSLSSNPAPTSPYRPALTAVVYSELPAREPALGGLSCPPSRLAEISSRPSTATNTPLSLKPQPQEVANTRPFSASTGYAREEFGASTSFSGPLDPPVYFARPNSATSDILGRISNHASFPSHLPMPSIEEAPKASTERPETAMLFNRPDSAESLPPRRELPFPRLSEPRSSGSDSVGLSERPSTGLMGPPPVPARSGRRRPSSSRGASSKEIELPPLPRPTIISKTAQAMQQPPHTPDQEQTPQHAKTSPSDSINNQSPLSSSSPCHTPLSVNRTRSTALPTLQPLSALSDAARNLRRSMSHNAPATSPVSSAAYQGFGTSGTGTSREKCDKDALAAYVMQSDNERRAALNEFIFHNLENDDFVTLVEDMETAWARAAFGV</sequence>
<dbReference type="EMBL" id="KE747844">
    <property type="protein sequence ID" value="RMZ74618.1"/>
    <property type="molecule type" value="Genomic_DNA"/>
</dbReference>
<dbReference type="GO" id="GO:0007131">
    <property type="term" value="P:reciprocal meiotic recombination"/>
    <property type="evidence" value="ECO:0007669"/>
    <property type="project" value="InterPro"/>
</dbReference>